<protein>
    <submittedName>
        <fullName evidence="3">Putative enzyme related to lactoylglutathione lyase</fullName>
    </submittedName>
</protein>
<dbReference type="Gene3D" id="3.10.180.10">
    <property type="entry name" value="2,3-Dihydroxybiphenyl 1,2-Dioxygenase, domain 1"/>
    <property type="match status" value="1"/>
</dbReference>
<dbReference type="Proteomes" id="UP000524237">
    <property type="component" value="Unassembled WGS sequence"/>
</dbReference>
<name>A0A7W3JVL9_9MICO</name>
<feature type="domain" description="VOC" evidence="1">
    <location>
        <begin position="4"/>
        <end position="113"/>
    </location>
</feature>
<comment type="caution">
    <text evidence="3">The sequence shown here is derived from an EMBL/GenBank/DDBJ whole genome shotgun (WGS) entry which is preliminary data.</text>
</comment>
<evidence type="ECO:0000259" key="1">
    <source>
        <dbReference type="PROSITE" id="PS51819"/>
    </source>
</evidence>
<accession>A0A7W3JVL9</accession>
<dbReference type="EMBL" id="JACGWU010000006">
    <property type="protein sequence ID" value="MBA8829725.1"/>
    <property type="molecule type" value="Genomic_DNA"/>
</dbReference>
<dbReference type="GO" id="GO:0016829">
    <property type="term" value="F:lyase activity"/>
    <property type="evidence" value="ECO:0007669"/>
    <property type="project" value="UniProtKB-KW"/>
</dbReference>
<dbReference type="SUPFAM" id="SSF54593">
    <property type="entry name" value="Glyoxalase/Bleomycin resistance protein/Dihydroxybiphenyl dioxygenase"/>
    <property type="match status" value="1"/>
</dbReference>
<reference evidence="3 4" key="1">
    <citation type="submission" date="2020-07" db="EMBL/GenBank/DDBJ databases">
        <title>Sequencing the genomes of 1000 actinobacteria strains.</title>
        <authorList>
            <person name="Klenk H.-P."/>
        </authorList>
    </citation>
    <scope>NUCLEOTIDE SEQUENCE [LARGE SCALE GENOMIC DNA]</scope>
    <source>
        <strain evidence="3 4">DSM 23737</strain>
    </source>
</reference>
<gene>
    <name evidence="2" type="ORF">FB555_001841</name>
    <name evidence="3" type="ORF">FB555_002166</name>
</gene>
<dbReference type="InterPro" id="IPR037523">
    <property type="entry name" value="VOC_core"/>
</dbReference>
<dbReference type="EMBL" id="JACGWU010000010">
    <property type="protein sequence ID" value="MBA8830039.1"/>
    <property type="molecule type" value="Genomic_DNA"/>
</dbReference>
<keyword evidence="3" id="KW-0456">Lyase</keyword>
<organism evidence="3 4">
    <name type="scientific">Alpinimonas psychrophila</name>
    <dbReference type="NCBI Taxonomy" id="748908"/>
    <lineage>
        <taxon>Bacteria</taxon>
        <taxon>Bacillati</taxon>
        <taxon>Actinomycetota</taxon>
        <taxon>Actinomycetes</taxon>
        <taxon>Micrococcales</taxon>
        <taxon>Microbacteriaceae</taxon>
        <taxon>Alpinimonas</taxon>
    </lineage>
</organism>
<sequence>MFNGIASVIFPTSNLEVDKTFWQATLGVAPYFDEPFYVGFNVNGCELGLDPNAADEGLPYPVTYWTTTDIHASHAALLAAGAIAHRDITSVGDGVLVVTMKDISGNLFGLLQRRQDTSSPQ</sequence>
<evidence type="ECO:0000313" key="3">
    <source>
        <dbReference type="EMBL" id="MBA8830039.1"/>
    </source>
</evidence>
<evidence type="ECO:0000313" key="4">
    <source>
        <dbReference type="Proteomes" id="UP000524237"/>
    </source>
</evidence>
<dbReference type="RefSeq" id="WP_182485142.1">
    <property type="nucleotide sequence ID" value="NZ_JACGWU010000006.1"/>
</dbReference>
<proteinExistence type="predicted"/>
<dbReference type="AlphaFoldDB" id="A0A7W3JVL9"/>
<dbReference type="InterPro" id="IPR029068">
    <property type="entry name" value="Glyas_Bleomycin-R_OHBP_Dase"/>
</dbReference>
<evidence type="ECO:0000313" key="2">
    <source>
        <dbReference type="EMBL" id="MBA8829725.1"/>
    </source>
</evidence>
<dbReference type="PROSITE" id="PS51819">
    <property type="entry name" value="VOC"/>
    <property type="match status" value="1"/>
</dbReference>
<keyword evidence="4" id="KW-1185">Reference proteome</keyword>